<reference evidence="1 2" key="1">
    <citation type="submission" date="2014-08" db="EMBL/GenBank/DDBJ databases">
        <authorList>
            <person name="Moulin Lionel"/>
        </authorList>
    </citation>
    <scope>NUCLEOTIDE SEQUENCE [LARGE SCALE GENOMIC DNA]</scope>
</reference>
<sequence length="35" mass="3688">MAASFGTESATDSKEIRTASEVFSLILETLAAPEN</sequence>
<gene>
    <name evidence="1" type="ORF">MPL3365_170144</name>
</gene>
<proteinExistence type="predicted"/>
<dbReference type="Proteomes" id="UP000046122">
    <property type="component" value="Unassembled WGS sequence"/>
</dbReference>
<dbReference type="AlphaFoldDB" id="A0A090FZ80"/>
<organism evidence="1 2">
    <name type="scientific">Mesorhizobium plurifarium</name>
    <dbReference type="NCBI Taxonomy" id="69974"/>
    <lineage>
        <taxon>Bacteria</taxon>
        <taxon>Pseudomonadati</taxon>
        <taxon>Pseudomonadota</taxon>
        <taxon>Alphaproteobacteria</taxon>
        <taxon>Hyphomicrobiales</taxon>
        <taxon>Phyllobacteriaceae</taxon>
        <taxon>Mesorhizobium</taxon>
    </lineage>
</organism>
<accession>A0A090FZ80</accession>
<evidence type="ECO:0000313" key="1">
    <source>
        <dbReference type="EMBL" id="CDX52882.1"/>
    </source>
</evidence>
<dbReference type="EMBL" id="CCNE01000009">
    <property type="protein sequence ID" value="CDX52882.1"/>
    <property type="molecule type" value="Genomic_DNA"/>
</dbReference>
<name>A0A090FZ80_MESPL</name>
<protein>
    <submittedName>
        <fullName evidence="1">Uncharacterized protein</fullName>
    </submittedName>
</protein>
<evidence type="ECO:0000313" key="2">
    <source>
        <dbReference type="Proteomes" id="UP000046122"/>
    </source>
</evidence>